<gene>
    <name evidence="2" type="ORF">DET61_12314</name>
</gene>
<evidence type="ECO:0000313" key="3">
    <source>
        <dbReference type="Proteomes" id="UP000253647"/>
    </source>
</evidence>
<dbReference type="EMBL" id="QPJI01000023">
    <property type="protein sequence ID" value="RCW62612.1"/>
    <property type="molecule type" value="Genomic_DNA"/>
</dbReference>
<organism evidence="2 3">
    <name type="scientific">Marinobacter nauticus</name>
    <name type="common">Marinobacter hydrocarbonoclasticus</name>
    <name type="synonym">Marinobacter aquaeolei</name>
    <dbReference type="NCBI Taxonomy" id="2743"/>
    <lineage>
        <taxon>Bacteria</taxon>
        <taxon>Pseudomonadati</taxon>
        <taxon>Pseudomonadota</taxon>
        <taxon>Gammaproteobacteria</taxon>
        <taxon>Pseudomonadales</taxon>
        <taxon>Marinobacteraceae</taxon>
        <taxon>Marinobacter</taxon>
    </lineage>
</organism>
<sequence length="171" mass="18975">MKLGRCPICHSHIQLEALIQDDAGSELLGLLSGLGRPLARPLVQYLGLFRPAKSDLSNARALRLAQETLELADRDSLVAALQDTIRSIHDKRTRGQVQPLKNHNYLKQVLATVAPEARKPAAEADNRRPNVTEKKQGMEETPEQAQAAWRRNLEKLGVDPDKFTTNRKTGG</sequence>
<feature type="compositionally biased region" description="Basic and acidic residues" evidence="1">
    <location>
        <begin position="151"/>
        <end position="164"/>
    </location>
</feature>
<feature type="region of interest" description="Disordered" evidence="1">
    <location>
        <begin position="116"/>
        <end position="171"/>
    </location>
</feature>
<dbReference type="RefSeq" id="WP_114435495.1">
    <property type="nucleotide sequence ID" value="NZ_QPJI01000023.1"/>
</dbReference>
<evidence type="ECO:0000313" key="2">
    <source>
        <dbReference type="EMBL" id="RCW62612.1"/>
    </source>
</evidence>
<dbReference type="AlphaFoldDB" id="A0A368X3L2"/>
<reference evidence="2 3" key="1">
    <citation type="submission" date="2018-07" db="EMBL/GenBank/DDBJ databases">
        <title>Freshwater and sediment microbial communities from various areas in North America, analyzing microbe dynamics in response to fracking.</title>
        <authorList>
            <person name="Lamendella R."/>
        </authorList>
    </citation>
    <scope>NUCLEOTIDE SEQUENCE [LARGE SCALE GENOMIC DNA]</scope>
    <source>
        <strain evidence="2 3">105B</strain>
    </source>
</reference>
<proteinExistence type="predicted"/>
<comment type="caution">
    <text evidence="2">The sequence shown here is derived from an EMBL/GenBank/DDBJ whole genome shotgun (WGS) entry which is preliminary data.</text>
</comment>
<accession>A0A368X3L2</accession>
<feature type="compositionally biased region" description="Basic and acidic residues" evidence="1">
    <location>
        <begin position="116"/>
        <end position="138"/>
    </location>
</feature>
<name>A0A368X3L2_MARNT</name>
<evidence type="ECO:0008006" key="4">
    <source>
        <dbReference type="Google" id="ProtNLM"/>
    </source>
</evidence>
<evidence type="ECO:0000256" key="1">
    <source>
        <dbReference type="SAM" id="MobiDB-lite"/>
    </source>
</evidence>
<protein>
    <recommendedName>
        <fullName evidence="4">DUF2752 domain-containing protein</fullName>
    </recommendedName>
</protein>
<dbReference type="Proteomes" id="UP000253647">
    <property type="component" value="Unassembled WGS sequence"/>
</dbReference>